<gene>
    <name evidence="3" type="ORF">XF2B_13610</name>
    <name evidence="4" type="ORF">XF8B_13880</name>
</gene>
<evidence type="ECO:0000256" key="1">
    <source>
        <dbReference type="SAM" id="MobiDB-lite"/>
    </source>
</evidence>
<feature type="transmembrane region" description="Helical" evidence="2">
    <location>
        <begin position="2339"/>
        <end position="2356"/>
    </location>
</feature>
<proteinExistence type="predicted"/>
<keyword evidence="2" id="KW-0812">Transmembrane</keyword>
<reference evidence="3" key="1">
    <citation type="submission" date="2020-05" db="EMBL/GenBank/DDBJ databases">
        <title>Complete genome sequence of Bradyrhizobium diazoefficiens XF2 isolated from soybean nodule.</title>
        <authorList>
            <person name="Noda R."/>
            <person name="Kakizaki K."/>
            <person name="Minamisawa K."/>
        </authorList>
    </citation>
    <scope>NUCLEOTIDE SEQUENCE</scope>
    <source>
        <strain evidence="3">XF2</strain>
    </source>
</reference>
<dbReference type="RefSeq" id="WP_171463739.1">
    <property type="nucleotide sequence ID" value="NZ_CP029603.2"/>
</dbReference>
<dbReference type="EMBL" id="AP023092">
    <property type="protein sequence ID" value="BCE27592.1"/>
    <property type="molecule type" value="Genomic_DNA"/>
</dbReference>
<keyword evidence="2" id="KW-1133">Transmembrane helix</keyword>
<organism evidence="4">
    <name type="scientific">Bradyrhizobium diazoefficiens</name>
    <dbReference type="NCBI Taxonomy" id="1355477"/>
    <lineage>
        <taxon>Bacteria</taxon>
        <taxon>Pseudomonadati</taxon>
        <taxon>Pseudomonadota</taxon>
        <taxon>Alphaproteobacteria</taxon>
        <taxon>Hyphomicrobiales</taxon>
        <taxon>Nitrobacteraceae</taxon>
        <taxon>Bradyrhizobium</taxon>
    </lineage>
</organism>
<feature type="region of interest" description="Disordered" evidence="1">
    <location>
        <begin position="594"/>
        <end position="623"/>
    </location>
</feature>
<name>A0A810B573_9BRAD</name>
<feature type="region of interest" description="Disordered" evidence="1">
    <location>
        <begin position="795"/>
        <end position="828"/>
    </location>
</feature>
<feature type="transmembrane region" description="Helical" evidence="2">
    <location>
        <begin position="2377"/>
        <end position="2402"/>
    </location>
</feature>
<keyword evidence="2" id="KW-0472">Membrane</keyword>
<feature type="transmembrane region" description="Helical" evidence="2">
    <location>
        <begin position="2414"/>
        <end position="2439"/>
    </location>
</feature>
<evidence type="ECO:0000313" key="4">
    <source>
        <dbReference type="EMBL" id="BCE71277.1"/>
    </source>
</evidence>
<evidence type="ECO:0000256" key="2">
    <source>
        <dbReference type="SAM" id="Phobius"/>
    </source>
</evidence>
<dbReference type="EMBL" id="AP023097">
    <property type="protein sequence ID" value="BCE71277.1"/>
    <property type="molecule type" value="Genomic_DNA"/>
</dbReference>
<feature type="region of interest" description="Disordered" evidence="1">
    <location>
        <begin position="1267"/>
        <end position="1291"/>
    </location>
</feature>
<reference evidence="4" key="2">
    <citation type="submission" date="2020-05" db="EMBL/GenBank/DDBJ databases">
        <title>Complete genome sequence of Bradyrhizobium diazoefficiens XF8 isolated from soybean nodule.</title>
        <authorList>
            <person name="Noda R."/>
            <person name="Kakizaki K."/>
            <person name="Minamisawa K."/>
        </authorList>
    </citation>
    <scope>NUCLEOTIDE SEQUENCE</scope>
    <source>
        <strain evidence="4">XF8</strain>
    </source>
</reference>
<protein>
    <submittedName>
        <fullName evidence="4">Uncharacterized protein</fullName>
    </submittedName>
</protein>
<sequence>MEDKLQPGLVEIHFDQVKSDPPAPDDLEYKAFLRWRPGAVGPNDSPVNPPKAEDNAFSIGNPSARFDSSGETLLWIFDARKKGGRRLSFRGAFLFEQFVSGKNVPETALPLMRECQYNSNEPKLLSTLIIGQSENDNFRFDLQLPVPFPQTSRSALGELNPATLPFSTLYPPRRKDPAALTRVGVLVMGASGRSGTKTFQQDEYFNVTPANRRLGFFGFSSGGDANSKGFAVCRGNLVIGHTPVLVKHFWPDPNLGNKVAQTNFVLQIFRRFGFKFHPEDFSGLLLESGDETDLSVRFSLPLEDSEKSDEKSRRGELVYRLAVSSGATGRSGEVSWVNDGFGFNLQDELGGTLWIDSRKIFFDVVLSWSIPVEKIWTDNRRTDWILRQTLRLHWNETLGIGSLSAKADQDDTGRYWRGTLSQAAATMTAMRGALRDAESGQPQTLLPRLSTDGNDQQIRFSLCSPAMELPPSGDTSDIAGLLRPSDAGPLRRPMRLSLADPGGLIEAERAADLKLLASFPGFFLGDGRNQQLPLVLQCDAEWLKSPIRFDENGARYFASFRLHWGPEKKPDQVVAFKGGLSSLQFAFDTKTVLHQSSDSTEEANRPDKLKSGGPGVRFNGRPGGARLVSRTPTAFSLTAKLGVKSIQPVGVDIARGDRTGRPAPLLIPLGANTETGGFVLEFNEQVSATQDRLLTASIYDQNSETGDQEYVLLAQEPFSVLRFAETRLGARGDAANAAVATYSSDERIWQLKQITSQYHYTLPPQAAGESADKPRRLHIHDLPDRTELSPEKLEQLRALNPPDNTLKDGRPVRPFDDNPPDPDLAHPEYDPKLWHDLHRRAVEFRLTPSTEVWVTPSDVARGYFLPAWDSYELFRQRGQAGLGAALAALRGEFLYGLSVGVDVSRERGIARQARVAEIQALTGNVLGEPLHDSSGTLAERWNALAGAVARRPERLEVWAFDPNSAVDFAPARFADGVTFALRSTALHRPPVKNEKFENPEAIAKALTEGGIRFHPQGLSGGALWPVESANLFSALMDRPQSSGGSIESIALSPTGGDAVQKAKFLNGIVSIISETRNGFVQRQKVEVIGRIGALWHRAKHVVIYERTVNPTAQFAPLLADDPRGTRSRRPILRKVREYVELIEWERSYPDFDEATPRSSGFLDRVRFNSKIINVDSAWSHDVGDYGWEIPLWNRASARQRPQVYPMPDVAFVTAAEGDGDKPVVAQETRDPEKLYFFADFHAGTDDTNAWQVRLAIDYANLPSSEKLAGVADRKSTEDPPDASSRRPGVGRVLPGASRFTWRLAPAARKSALNAGRSAKPVYVGLDSVTFMRSTQQSADVPGPLGDILKAKSGIDPVDYPDIAKTKYWTSGGSDGAADVSDYTSAVAAVIVAAQKIQPPKAGEPPPDLKPVKDAVSKLQAALKDQAGNDLKQKIADKIKPAFDQAKGLNNSINKSINDAAALIGQGQQQCDKLKKDAVAMVRGKASLVVANIQTWENDATAVLDRVWGQLNPLTKPRLQEELTKDLIELVRPVFAEASTDVGSGVEAVEKARAIIADADAEIESIIARARSRVREFAASYDRDKPWSESRRRAFQAGLYAAISSVVDDVQGTIDEALHRLGVELGNASQAVGGHLSKLLNGIGKSEAAALDQMNSIDGLVSHMLAPVDSALTFLLGPDGLAKAGTSITSARTAVQNQVNDVDLKTLALDAMDTAEAAFVAAQLAATNAKQLSDKANQLNRDANAAAVSGIQELAASLSDLVRSLGPAFEKLTAAANALGEAQLKAIQDLFLAAFGDIEKQVGIFSRWVDRHLEKIGEKIDLFVREVVDSLEAALDEIRADIKKVADEVGPLADDMASALKGIQDALAPNALMEVVLRAKVIEPALDDLLKPLPDDLTGDAAVLKAAAAERLGLLSAQVQGIIAGLKSDALDAISEITSFCSVIAEDANAVVKYFNDLKGEAQAYVEQKFKDLIDPIRGRLDGYTQEAKDLQKLVASVQALDYNVRGIQNDIGRSVDTARMYGDRVMDAFSKVDLTNPLTAPSNILKLYSAVTSAPEIAALKADIDRIRAGFDEASDIIRTTRATALFNHLGDELKALGIALPFDSIGDKIRAVSDMSSIDLPRVFGSLGGSRFSELAKGFKMPAAAGDSIRITHDFDKSQMKAWVQVDIDLPIAGRCTLFSLEVFQADLVNMRMTGQVRLEASKDSETVSQTGFGRVDSDLDMVVGGQSMVTFQSLGFHFTRESGLKVEFDPSKIKLNASFQFIQDLLSTLFPDQLGGLKVIKRNGIPVGLEHEFAFPPISLMFGTSGVSNISISNRFQLLAYPDFIISDRFGLSRPEMPFIFSIFIIGGTGYIQLEAEYQPFHNDLMVSVEAAAGGSATLGFAFGPFAGSIFIALSISITYQKHIGRPGGGLTIGLVLVIAGSVTVCAIVTIGIYLLLRISYHDSGEADADGTLSVTISISRFFKIHARADVHYKLRGGHSETTTHTSVDVQAEDKRLQAAADKLKKARG</sequence>
<feature type="compositionally biased region" description="Basic and acidic residues" evidence="1">
    <location>
        <begin position="805"/>
        <end position="816"/>
    </location>
</feature>
<evidence type="ECO:0000313" key="3">
    <source>
        <dbReference type="EMBL" id="BCE27592.1"/>
    </source>
</evidence>
<accession>A0A810B573</accession>